<sequence length="204" mass="22640">MPRGSCKGKSWSRLTTPTLRCPTIVREEIEMAETQDQKQQQLNDYEQLLDVKLALDVEISAYRKLLEGEEERLKLPPSPSLRFTVSRSSCKESSRERTWRGPRAVVLSASLLPLRPLGILLQSGLQTPVSQPVLPPTSSGRTRTRGTGEDEELFHPSGSPRGAHGSCAITELLKSAVFLRIKTCGNPSHMRGMRAEGRVAPKMH</sequence>
<dbReference type="InterPro" id="IPR018039">
    <property type="entry name" value="IF_conserved"/>
</dbReference>
<evidence type="ECO:0000313" key="10">
    <source>
        <dbReference type="Proteomes" id="UP000299084"/>
    </source>
</evidence>
<dbReference type="GO" id="GO:0090435">
    <property type="term" value="P:protein localization to nuclear envelope"/>
    <property type="evidence" value="ECO:0007669"/>
    <property type="project" value="TreeGrafter"/>
</dbReference>
<comment type="similarity">
    <text evidence="5">Belongs to the intermediate filament family.</text>
</comment>
<proteinExistence type="inferred from homology"/>
<feature type="region of interest" description="Disordered" evidence="7">
    <location>
        <begin position="128"/>
        <end position="162"/>
    </location>
</feature>
<keyword evidence="10" id="KW-1185">Reference proteome</keyword>
<feature type="coiled-coil region" evidence="6">
    <location>
        <begin position="24"/>
        <end position="51"/>
    </location>
</feature>
<dbReference type="GO" id="GO:0007097">
    <property type="term" value="P:nuclear migration"/>
    <property type="evidence" value="ECO:0007669"/>
    <property type="project" value="TreeGrafter"/>
</dbReference>
<evidence type="ECO:0000256" key="6">
    <source>
        <dbReference type="SAM" id="Coils"/>
    </source>
</evidence>
<dbReference type="AlphaFoldDB" id="A0A5N4CQQ3"/>
<dbReference type="PANTHER" id="PTHR45721:SF3">
    <property type="entry name" value="LAMIN-B1"/>
    <property type="match status" value="1"/>
</dbReference>
<dbReference type="GO" id="GO:0051664">
    <property type="term" value="P:nuclear pore localization"/>
    <property type="evidence" value="ECO:0007669"/>
    <property type="project" value="TreeGrafter"/>
</dbReference>
<keyword evidence="4" id="KW-0539">Nucleus</keyword>
<evidence type="ECO:0000313" key="9">
    <source>
        <dbReference type="EMBL" id="KAB1260744.1"/>
    </source>
</evidence>
<reference evidence="9 10" key="1">
    <citation type="journal article" date="2019" name="Mol. Ecol. Resour.">
        <title>Improving Illumina assemblies with Hi-C and long reads: an example with the North African dromedary.</title>
        <authorList>
            <person name="Elbers J.P."/>
            <person name="Rogers M.F."/>
            <person name="Perelman P.L."/>
            <person name="Proskuryakova A.A."/>
            <person name="Serdyukova N.A."/>
            <person name="Johnson W.E."/>
            <person name="Horin P."/>
            <person name="Corander J."/>
            <person name="Murphy D."/>
            <person name="Burger P.A."/>
        </authorList>
    </citation>
    <scope>NUCLEOTIDE SEQUENCE [LARGE SCALE GENOMIC DNA]</scope>
    <source>
        <strain evidence="9">Drom800</strain>
        <tissue evidence="9">Blood</tissue>
    </source>
</reference>
<gene>
    <name evidence="9" type="primary">Lamin-L</name>
    <name evidence="9" type="ORF">Cadr_000024214</name>
</gene>
<organism evidence="9 10">
    <name type="scientific">Camelus dromedarius</name>
    <name type="common">Dromedary</name>
    <name type="synonym">Arabian camel</name>
    <dbReference type="NCBI Taxonomy" id="9838"/>
    <lineage>
        <taxon>Eukaryota</taxon>
        <taxon>Metazoa</taxon>
        <taxon>Chordata</taxon>
        <taxon>Craniata</taxon>
        <taxon>Vertebrata</taxon>
        <taxon>Euteleostomi</taxon>
        <taxon>Mammalia</taxon>
        <taxon>Eutheria</taxon>
        <taxon>Laurasiatheria</taxon>
        <taxon>Artiodactyla</taxon>
        <taxon>Tylopoda</taxon>
        <taxon>Camelidae</taxon>
        <taxon>Camelus</taxon>
    </lineage>
</organism>
<evidence type="ECO:0000256" key="1">
    <source>
        <dbReference type="ARBA" id="ARBA00004123"/>
    </source>
</evidence>
<feature type="domain" description="IF rod" evidence="8">
    <location>
        <begin position="1"/>
        <end position="73"/>
    </location>
</feature>
<dbReference type="PROSITE" id="PS00226">
    <property type="entry name" value="IF_ROD_1"/>
    <property type="match status" value="1"/>
</dbReference>
<dbReference type="EMBL" id="JWIN03000021">
    <property type="protein sequence ID" value="KAB1260744.1"/>
    <property type="molecule type" value="Genomic_DNA"/>
</dbReference>
<dbReference type="Proteomes" id="UP000299084">
    <property type="component" value="Unassembled WGS sequence"/>
</dbReference>
<dbReference type="InterPro" id="IPR039008">
    <property type="entry name" value="IF_rod_dom"/>
</dbReference>
<evidence type="ECO:0000256" key="5">
    <source>
        <dbReference type="RuleBase" id="RU000685"/>
    </source>
</evidence>
<evidence type="ECO:0000256" key="2">
    <source>
        <dbReference type="ARBA" id="ARBA00022754"/>
    </source>
</evidence>
<protein>
    <submittedName>
        <fullName evidence="9">Lamin-L</fullName>
    </submittedName>
</protein>
<comment type="subcellular location">
    <subcellularLocation>
        <location evidence="1">Nucleus</location>
    </subcellularLocation>
</comment>
<evidence type="ECO:0000256" key="3">
    <source>
        <dbReference type="ARBA" id="ARBA00023054"/>
    </source>
</evidence>
<dbReference type="GO" id="GO:0005652">
    <property type="term" value="C:nuclear lamina"/>
    <property type="evidence" value="ECO:0007669"/>
    <property type="project" value="TreeGrafter"/>
</dbReference>
<dbReference type="SUPFAM" id="SSF64593">
    <property type="entry name" value="Intermediate filament protein, coiled coil region"/>
    <property type="match status" value="1"/>
</dbReference>
<dbReference type="Gene3D" id="1.20.5.170">
    <property type="match status" value="1"/>
</dbReference>
<dbReference type="Pfam" id="PF00038">
    <property type="entry name" value="Filament"/>
    <property type="match status" value="1"/>
</dbReference>
<evidence type="ECO:0000259" key="8">
    <source>
        <dbReference type="PROSITE" id="PS51842"/>
    </source>
</evidence>
<dbReference type="GO" id="GO:0005200">
    <property type="term" value="F:structural constituent of cytoskeleton"/>
    <property type="evidence" value="ECO:0007669"/>
    <property type="project" value="TreeGrafter"/>
</dbReference>
<accession>A0A5N4CQQ3</accession>
<comment type="caution">
    <text evidence="9">The sequence shown here is derived from an EMBL/GenBank/DDBJ whole genome shotgun (WGS) entry which is preliminary data.</text>
</comment>
<dbReference type="GO" id="GO:0006998">
    <property type="term" value="P:nuclear envelope organization"/>
    <property type="evidence" value="ECO:0007669"/>
    <property type="project" value="TreeGrafter"/>
</dbReference>
<keyword evidence="3 6" id="KW-0175">Coiled coil</keyword>
<dbReference type="PROSITE" id="PS51842">
    <property type="entry name" value="IF_ROD_2"/>
    <property type="match status" value="1"/>
</dbReference>
<evidence type="ECO:0000256" key="7">
    <source>
        <dbReference type="SAM" id="MobiDB-lite"/>
    </source>
</evidence>
<name>A0A5N4CQQ3_CAMDR</name>
<keyword evidence="2 5" id="KW-0403">Intermediate filament</keyword>
<dbReference type="GO" id="GO:0031507">
    <property type="term" value="P:heterochromatin formation"/>
    <property type="evidence" value="ECO:0007669"/>
    <property type="project" value="TreeGrafter"/>
</dbReference>
<dbReference type="GO" id="GO:0005882">
    <property type="term" value="C:intermediate filament"/>
    <property type="evidence" value="ECO:0007669"/>
    <property type="project" value="UniProtKB-KW"/>
</dbReference>
<evidence type="ECO:0000256" key="4">
    <source>
        <dbReference type="ARBA" id="ARBA00023242"/>
    </source>
</evidence>
<dbReference type="PANTHER" id="PTHR45721">
    <property type="entry name" value="LAMIN DM0-RELATED"/>
    <property type="match status" value="1"/>
</dbReference>